<name>A0AA36N1F9_9DINO</name>
<proteinExistence type="inferred from homology"/>
<evidence type="ECO:0000256" key="4">
    <source>
        <dbReference type="ARBA" id="ARBA00012723"/>
    </source>
</evidence>
<evidence type="ECO:0000256" key="7">
    <source>
        <dbReference type="ARBA" id="ARBA00023284"/>
    </source>
</evidence>
<dbReference type="InterPro" id="IPR036249">
    <property type="entry name" value="Thioredoxin-like_sf"/>
</dbReference>
<protein>
    <recommendedName>
        <fullName evidence="4">protein disulfide-isomerase</fullName>
        <ecNumber evidence="4">5.3.4.1</ecNumber>
    </recommendedName>
</protein>
<feature type="domain" description="Thioredoxin" evidence="9">
    <location>
        <begin position="147"/>
        <end position="282"/>
    </location>
</feature>
<evidence type="ECO:0000256" key="2">
    <source>
        <dbReference type="ARBA" id="ARBA00004319"/>
    </source>
</evidence>
<evidence type="ECO:0000256" key="5">
    <source>
        <dbReference type="ARBA" id="ARBA00022824"/>
    </source>
</evidence>
<feature type="signal peptide" evidence="8">
    <location>
        <begin position="1"/>
        <end position="21"/>
    </location>
</feature>
<dbReference type="EMBL" id="CAUJNA010001491">
    <property type="protein sequence ID" value="CAJ1387257.1"/>
    <property type="molecule type" value="Genomic_DNA"/>
</dbReference>
<keyword evidence="6" id="KW-0413">Isomerase</keyword>
<dbReference type="SUPFAM" id="SSF52833">
    <property type="entry name" value="Thioredoxin-like"/>
    <property type="match status" value="1"/>
</dbReference>
<dbReference type="GO" id="GO:0034976">
    <property type="term" value="P:response to endoplasmic reticulum stress"/>
    <property type="evidence" value="ECO:0007669"/>
    <property type="project" value="TreeGrafter"/>
</dbReference>
<evidence type="ECO:0000259" key="9">
    <source>
        <dbReference type="PROSITE" id="PS51352"/>
    </source>
</evidence>
<dbReference type="AlphaFoldDB" id="A0AA36N1F9"/>
<gene>
    <name evidence="10" type="ORF">EVOR1521_LOCUS13373</name>
</gene>
<dbReference type="PANTHER" id="PTHR18929">
    <property type="entry name" value="PROTEIN DISULFIDE ISOMERASE"/>
    <property type="match status" value="1"/>
</dbReference>
<keyword evidence="5" id="KW-0256">Endoplasmic reticulum</keyword>
<dbReference type="Pfam" id="PF00085">
    <property type="entry name" value="Thioredoxin"/>
    <property type="match status" value="1"/>
</dbReference>
<evidence type="ECO:0000256" key="3">
    <source>
        <dbReference type="ARBA" id="ARBA00006347"/>
    </source>
</evidence>
<dbReference type="PANTHER" id="PTHR18929:SF132">
    <property type="entry name" value="PROTEIN DISULFIDE-ISOMERASE A3"/>
    <property type="match status" value="1"/>
</dbReference>
<evidence type="ECO:0000256" key="6">
    <source>
        <dbReference type="ARBA" id="ARBA00023235"/>
    </source>
</evidence>
<organism evidence="10 11">
    <name type="scientific">Effrenium voratum</name>
    <dbReference type="NCBI Taxonomy" id="2562239"/>
    <lineage>
        <taxon>Eukaryota</taxon>
        <taxon>Sar</taxon>
        <taxon>Alveolata</taxon>
        <taxon>Dinophyceae</taxon>
        <taxon>Suessiales</taxon>
        <taxon>Symbiodiniaceae</taxon>
        <taxon>Effrenium</taxon>
    </lineage>
</organism>
<comment type="similarity">
    <text evidence="3">Belongs to the protein disulfide isomerase family.</text>
</comment>
<dbReference type="InterPro" id="IPR013766">
    <property type="entry name" value="Thioredoxin_domain"/>
</dbReference>
<dbReference type="GO" id="GO:0006457">
    <property type="term" value="P:protein folding"/>
    <property type="evidence" value="ECO:0007669"/>
    <property type="project" value="TreeGrafter"/>
</dbReference>
<comment type="subcellular location">
    <subcellularLocation>
        <location evidence="2">Endoplasmic reticulum lumen</location>
    </subcellularLocation>
</comment>
<keyword evidence="11" id="KW-1185">Reference proteome</keyword>
<evidence type="ECO:0000256" key="8">
    <source>
        <dbReference type="SAM" id="SignalP"/>
    </source>
</evidence>
<evidence type="ECO:0000313" key="11">
    <source>
        <dbReference type="Proteomes" id="UP001178507"/>
    </source>
</evidence>
<feature type="chain" id="PRO_5041383308" description="protein disulfide-isomerase" evidence="8">
    <location>
        <begin position="22"/>
        <end position="313"/>
    </location>
</feature>
<dbReference type="GO" id="GO:0003756">
    <property type="term" value="F:protein disulfide isomerase activity"/>
    <property type="evidence" value="ECO:0007669"/>
    <property type="project" value="UniProtKB-EC"/>
</dbReference>
<sequence length="313" mass="34860">MLRGTVRALLVLLTVAAPAQFKRTVDRKARVFEYPDIQAAADLPQLTLILDRSGSYWKDVLNMTRQLADDLAAEQLAVVLLPADFQSALKFFKVKPGDLPMALVVKWLSGLGERPYQLFLHAQGDPKQLGLTELRSFAKRFLAGEIPPWLRSAPVVEEPEQHDPKTGALEIVGSQFQQLALDDSKDVLVMFFAPWCGFSKRMQPHVDELARRTRHLSTFTVLKIDETRNDVSHPVMARLKGYPFLAFFPAGKKDAAQQVRVDGKLLGDAEAWIEQAVQKLQLLSSQPIDAKVSTAGAAESGLLSDAEERLEEF</sequence>
<keyword evidence="7" id="KW-0676">Redox-active center</keyword>
<accession>A0AA36N1F9</accession>
<evidence type="ECO:0000313" key="10">
    <source>
        <dbReference type="EMBL" id="CAJ1387257.1"/>
    </source>
</evidence>
<dbReference type="PROSITE" id="PS51352">
    <property type="entry name" value="THIOREDOXIN_2"/>
    <property type="match status" value="1"/>
</dbReference>
<dbReference type="Proteomes" id="UP001178507">
    <property type="component" value="Unassembled WGS sequence"/>
</dbReference>
<dbReference type="EC" id="5.3.4.1" evidence="4"/>
<comment type="caution">
    <text evidence="10">The sequence shown here is derived from an EMBL/GenBank/DDBJ whole genome shotgun (WGS) entry which is preliminary data.</text>
</comment>
<evidence type="ECO:0000256" key="1">
    <source>
        <dbReference type="ARBA" id="ARBA00001182"/>
    </source>
</evidence>
<reference evidence="10" key="1">
    <citation type="submission" date="2023-08" db="EMBL/GenBank/DDBJ databases">
        <authorList>
            <person name="Chen Y."/>
            <person name="Shah S."/>
            <person name="Dougan E. K."/>
            <person name="Thang M."/>
            <person name="Chan C."/>
        </authorList>
    </citation>
    <scope>NUCLEOTIDE SEQUENCE</scope>
</reference>
<comment type="catalytic activity">
    <reaction evidence="1">
        <text>Catalyzes the rearrangement of -S-S- bonds in proteins.</text>
        <dbReference type="EC" id="5.3.4.1"/>
    </reaction>
</comment>
<dbReference type="GO" id="GO:0005788">
    <property type="term" value="C:endoplasmic reticulum lumen"/>
    <property type="evidence" value="ECO:0007669"/>
    <property type="project" value="UniProtKB-SubCell"/>
</dbReference>
<keyword evidence="8" id="KW-0732">Signal</keyword>
<dbReference type="Gene3D" id="3.40.30.10">
    <property type="entry name" value="Glutaredoxin"/>
    <property type="match status" value="2"/>
</dbReference>